<protein>
    <submittedName>
        <fullName evidence="2">Uncharacterized protein</fullName>
    </submittedName>
</protein>
<organism evidence="2 3">
    <name type="scientific">Paenibacillus alginolyticus</name>
    <dbReference type="NCBI Taxonomy" id="59839"/>
    <lineage>
        <taxon>Bacteria</taxon>
        <taxon>Bacillati</taxon>
        <taxon>Bacillota</taxon>
        <taxon>Bacilli</taxon>
        <taxon>Bacillales</taxon>
        <taxon>Paenibacillaceae</taxon>
        <taxon>Paenibacillus</taxon>
    </lineage>
</organism>
<name>A0ABT4GGX6_9BACL</name>
<dbReference type="Proteomes" id="UP001527099">
    <property type="component" value="Unassembled WGS sequence"/>
</dbReference>
<comment type="caution">
    <text evidence="2">The sequence shown here is derived from an EMBL/GenBank/DDBJ whole genome shotgun (WGS) entry which is preliminary data.</text>
</comment>
<dbReference type="RefSeq" id="WP_268616698.1">
    <property type="nucleotide sequence ID" value="NZ_JAMDMX010000067.1"/>
</dbReference>
<proteinExistence type="predicted"/>
<evidence type="ECO:0000313" key="3">
    <source>
        <dbReference type="Proteomes" id="UP001527099"/>
    </source>
</evidence>
<reference evidence="2 3" key="1">
    <citation type="submission" date="2022-05" db="EMBL/GenBank/DDBJ databases">
        <title>Genome Sequencing of Bee-Associated Microbes.</title>
        <authorList>
            <person name="Dunlap C."/>
        </authorList>
    </citation>
    <scope>NUCLEOTIDE SEQUENCE [LARGE SCALE GENOMIC DNA]</scope>
    <source>
        <strain evidence="2 3">NRRL B-14421</strain>
    </source>
</reference>
<evidence type="ECO:0000313" key="2">
    <source>
        <dbReference type="EMBL" id="MCY9695319.1"/>
    </source>
</evidence>
<keyword evidence="3" id="KW-1185">Reference proteome</keyword>
<accession>A0ABT4GGX6</accession>
<evidence type="ECO:0000256" key="1">
    <source>
        <dbReference type="SAM" id="MobiDB-lite"/>
    </source>
</evidence>
<feature type="compositionally biased region" description="Basic and acidic residues" evidence="1">
    <location>
        <begin position="54"/>
        <end position="63"/>
    </location>
</feature>
<sequence>MERVKPLEVQRGRTQSRIRLFGHASPKNPKAGQGSRTLYTAKLSLDESHEENEGEGKGSHGAA</sequence>
<feature type="region of interest" description="Disordered" evidence="1">
    <location>
        <begin position="23"/>
        <end position="63"/>
    </location>
</feature>
<gene>
    <name evidence="2" type="ORF">M5X19_20785</name>
</gene>
<dbReference type="EMBL" id="JAMDMX010000067">
    <property type="protein sequence ID" value="MCY9695319.1"/>
    <property type="molecule type" value="Genomic_DNA"/>
</dbReference>